<dbReference type="GO" id="GO:0016020">
    <property type="term" value="C:membrane"/>
    <property type="evidence" value="ECO:0007669"/>
    <property type="project" value="UniProtKB-SubCell"/>
</dbReference>
<reference evidence="14" key="1">
    <citation type="submission" date="2016-03" db="EMBL/GenBank/DDBJ databases">
        <title>Mechanisms controlling the formation of the plant cell surface in tip-growing cells are functionally conserved among land plants.</title>
        <authorList>
            <person name="Honkanen S."/>
            <person name="Jones V.A."/>
            <person name="Morieri G."/>
            <person name="Champion C."/>
            <person name="Hetherington A.J."/>
            <person name="Kelly S."/>
            <person name="Saint-Marcoux D."/>
            <person name="Proust H."/>
            <person name="Prescott H."/>
            <person name="Dolan L."/>
        </authorList>
    </citation>
    <scope>NUCLEOTIDE SEQUENCE [LARGE SCALE GENOMIC DNA]</scope>
    <source>
        <tissue evidence="14">Whole gametophyte</tissue>
    </source>
</reference>
<evidence type="ECO:0000313" key="15">
    <source>
        <dbReference type="Proteomes" id="UP000077202"/>
    </source>
</evidence>
<comment type="similarity">
    <text evidence="9">Belongs to the monovalent cation:proton antiporter 2 (CPA2) transporter (TC 2.A.37) family. CHX (TC 2.A.37.4) subfamily.</text>
</comment>
<feature type="domain" description="Cation/H(+) antiporter C-terminal" evidence="13">
    <location>
        <begin position="667"/>
        <end position="705"/>
    </location>
</feature>
<feature type="transmembrane region" description="Helical" evidence="10">
    <location>
        <begin position="441"/>
        <end position="464"/>
    </location>
</feature>
<feature type="transmembrane region" description="Helical" evidence="10">
    <location>
        <begin position="57"/>
        <end position="76"/>
    </location>
</feature>
<proteinExistence type="inferred from homology"/>
<dbReference type="GO" id="GO:1902600">
    <property type="term" value="P:proton transmembrane transport"/>
    <property type="evidence" value="ECO:0007669"/>
    <property type="project" value="InterPro"/>
</dbReference>
<accession>A0A176VUI9</accession>
<protein>
    <submittedName>
        <fullName evidence="14">Uncharacterized protein</fullName>
    </submittedName>
</protein>
<keyword evidence="7" id="KW-0406">Ion transport</keyword>
<evidence type="ECO:0000256" key="9">
    <source>
        <dbReference type="ARBA" id="ARBA00038341"/>
    </source>
</evidence>
<feature type="transmembrane region" description="Helical" evidence="10">
    <location>
        <begin position="146"/>
        <end position="168"/>
    </location>
</feature>
<evidence type="ECO:0000313" key="14">
    <source>
        <dbReference type="EMBL" id="OAE24083.1"/>
    </source>
</evidence>
<feature type="transmembrane region" description="Helical" evidence="10">
    <location>
        <begin position="88"/>
        <end position="108"/>
    </location>
</feature>
<evidence type="ECO:0000256" key="10">
    <source>
        <dbReference type="SAM" id="Phobius"/>
    </source>
</evidence>
<evidence type="ECO:0000256" key="3">
    <source>
        <dbReference type="ARBA" id="ARBA00022538"/>
    </source>
</evidence>
<dbReference type="PANTHER" id="PTHR32468:SF0">
    <property type="entry name" value="K(+)_H(+) ANTIPORTER 1"/>
    <property type="match status" value="1"/>
</dbReference>
<keyword evidence="3" id="KW-0633">Potassium transport</keyword>
<evidence type="ECO:0000256" key="4">
    <source>
        <dbReference type="ARBA" id="ARBA00022692"/>
    </source>
</evidence>
<dbReference type="Gene3D" id="1.20.1530.20">
    <property type="match status" value="2"/>
</dbReference>
<dbReference type="Proteomes" id="UP000077202">
    <property type="component" value="Unassembled WGS sequence"/>
</dbReference>
<gene>
    <name evidence="14" type="ORF">AXG93_2402s1420</name>
</gene>
<keyword evidence="15" id="KW-1185">Reference proteome</keyword>
<feature type="transmembrane region" description="Helical" evidence="10">
    <location>
        <begin position="361"/>
        <end position="383"/>
    </location>
</feature>
<dbReference type="AlphaFoldDB" id="A0A176VUI9"/>
<keyword evidence="2" id="KW-0813">Transport</keyword>
<dbReference type="Pfam" id="PF23259">
    <property type="entry name" value="CHX17_C"/>
    <property type="match status" value="1"/>
</dbReference>
<comment type="caution">
    <text evidence="14">The sequence shown here is derived from an EMBL/GenBank/DDBJ whole genome shotgun (WGS) entry which is preliminary data.</text>
</comment>
<dbReference type="GO" id="GO:0006813">
    <property type="term" value="P:potassium ion transport"/>
    <property type="evidence" value="ECO:0007669"/>
    <property type="project" value="UniProtKB-KW"/>
</dbReference>
<dbReference type="InterPro" id="IPR050794">
    <property type="entry name" value="CPA2_transporter"/>
</dbReference>
<evidence type="ECO:0000256" key="8">
    <source>
        <dbReference type="ARBA" id="ARBA00023136"/>
    </source>
</evidence>
<evidence type="ECO:0000256" key="1">
    <source>
        <dbReference type="ARBA" id="ARBA00004141"/>
    </source>
</evidence>
<feature type="transmembrane region" description="Helical" evidence="10">
    <location>
        <begin position="216"/>
        <end position="238"/>
    </location>
</feature>
<dbReference type="GO" id="GO:0015297">
    <property type="term" value="F:antiporter activity"/>
    <property type="evidence" value="ECO:0007669"/>
    <property type="project" value="InterPro"/>
</dbReference>
<keyword evidence="6 10" id="KW-1133">Transmembrane helix</keyword>
<dbReference type="EMBL" id="LVLJ01002686">
    <property type="protein sequence ID" value="OAE24083.1"/>
    <property type="molecule type" value="Genomic_DNA"/>
</dbReference>
<evidence type="ECO:0000259" key="11">
    <source>
        <dbReference type="Pfam" id="PF00999"/>
    </source>
</evidence>
<evidence type="ECO:0000259" key="13">
    <source>
        <dbReference type="Pfam" id="PF23259"/>
    </source>
</evidence>
<feature type="transmembrane region" description="Helical" evidence="10">
    <location>
        <begin position="244"/>
        <end position="266"/>
    </location>
</feature>
<dbReference type="InterPro" id="IPR057291">
    <property type="entry name" value="CHX17_2nd"/>
</dbReference>
<dbReference type="InterPro" id="IPR057290">
    <property type="entry name" value="CHX17_C"/>
</dbReference>
<feature type="domain" description="Cation/H+ exchanger transmembrane" evidence="11">
    <location>
        <begin position="40"/>
        <end position="462"/>
    </location>
</feature>
<evidence type="ECO:0000256" key="6">
    <source>
        <dbReference type="ARBA" id="ARBA00022989"/>
    </source>
</evidence>
<dbReference type="InterPro" id="IPR006153">
    <property type="entry name" value="Cation/H_exchanger_TM"/>
</dbReference>
<dbReference type="Pfam" id="PF23256">
    <property type="entry name" value="CHX17_2nd"/>
    <property type="match status" value="1"/>
</dbReference>
<feature type="transmembrane region" description="Helical" evidence="10">
    <location>
        <begin position="180"/>
        <end position="204"/>
    </location>
</feature>
<sequence length="955" mass="103240">MANSTAEEEASVTSMGVVAGDNPLHHSLLLLMTQIIVIICFSRIIATLFKPLRQPRVVAEIIGGILLGPTAVGRIPGFSDTIFPASSLNILETVAEFGLMFFLFLVGLELDLRVLRKKGALSGQDQNFFLDGKFLQYRTLKSGTSAMYVAAAGIGLPFILGVGVSILVFKSMNLDEHSSFGPFVLFMGVSLSITAFPVLARILAERKILNTQIGQVAVSAAAMNDVVAWALLALAVAVTNSGSSPLVIVWVLLSGLVYLLVMFGLVRPLVYALANYKDPIPEVVIAITFLLMIISSYATDAMGIHVIFGAFIMGLVIPKDGPFAGLLIEKVEDFVSILLLPLYFTSSGLKTDLDSIASLKAVGILVLVTLTAILGKVGGTVLVTRFQGMDMRSSLSLGVLMSTKGLVELIVLNIGLSKGSLLTRNFLSTFDNDGQVINNELFATLVVMALITTAMTTPTLMWLYKPARDVPAYNRRVIEAKNAKASVNEKLRMLVCVHGMENVPGMMNLIHMSKGRRTRLLQVDALHLVEFSERSSAIRMAALANADDSPSDEDYEDEGTRVLIGDAVNMALKTFSRVNRVKTRVSLTVSRLDTMHEDVCSAAAATRANLIVLPFHKYPGPDGSFESRGAGFLQVNFRVMENSPCSAAILADRGLGMNIPAGQMHQVMVLFFGGPDDREALLFGQRMHAHGGVKLTVVHCILKPKHQHLSSLSRLNSADLVQYLPDTPQFYGLSIRRCKKALLKFKHKVVKWLRDPWNESSEKVEVVTAPAKSDVPSSKLDGQAFDESTQETAAEGIKAVKLSMDELETENEKQKDMKILAPVLAAAKQATRLASVNEETIADSSSVSSKSPKVLVVDMSNPMSGLEELFSGTNSYSLIIAGLHLGPESAIQRTGNFDCAVDSAEHDQGLGPVGNMLLSKELKLRTSVLVIRQHRPASDESLGGMTNLKAVPELA</sequence>
<evidence type="ECO:0000259" key="12">
    <source>
        <dbReference type="Pfam" id="PF23256"/>
    </source>
</evidence>
<evidence type="ECO:0000256" key="2">
    <source>
        <dbReference type="ARBA" id="ARBA00022448"/>
    </source>
</evidence>
<feature type="transmembrane region" description="Helical" evidence="10">
    <location>
        <begin position="24"/>
        <end position="45"/>
    </location>
</feature>
<dbReference type="InterPro" id="IPR038770">
    <property type="entry name" value="Na+/solute_symporter_sf"/>
</dbReference>
<keyword evidence="4 10" id="KW-0812">Transmembrane</keyword>
<feature type="transmembrane region" description="Helical" evidence="10">
    <location>
        <begin position="278"/>
        <end position="295"/>
    </location>
</feature>
<dbReference type="Gene3D" id="3.40.50.12370">
    <property type="match status" value="1"/>
</dbReference>
<keyword evidence="8 10" id="KW-0472">Membrane</keyword>
<organism evidence="14 15">
    <name type="scientific">Marchantia polymorpha subsp. ruderalis</name>
    <dbReference type="NCBI Taxonomy" id="1480154"/>
    <lineage>
        <taxon>Eukaryota</taxon>
        <taxon>Viridiplantae</taxon>
        <taxon>Streptophyta</taxon>
        <taxon>Embryophyta</taxon>
        <taxon>Marchantiophyta</taxon>
        <taxon>Marchantiopsida</taxon>
        <taxon>Marchantiidae</taxon>
        <taxon>Marchantiales</taxon>
        <taxon>Marchantiaceae</taxon>
        <taxon>Marchantia</taxon>
    </lineage>
</organism>
<keyword evidence="5" id="KW-0630">Potassium</keyword>
<dbReference type="PANTHER" id="PTHR32468">
    <property type="entry name" value="CATION/H + ANTIPORTER"/>
    <property type="match status" value="1"/>
</dbReference>
<evidence type="ECO:0000256" key="5">
    <source>
        <dbReference type="ARBA" id="ARBA00022958"/>
    </source>
</evidence>
<comment type="subcellular location">
    <subcellularLocation>
        <location evidence="1">Membrane</location>
        <topology evidence="1">Multi-pass membrane protein</topology>
    </subcellularLocation>
</comment>
<name>A0A176VUI9_MARPO</name>
<feature type="domain" description="Cation/H(+) antiporter central" evidence="12">
    <location>
        <begin position="519"/>
        <end position="657"/>
    </location>
</feature>
<dbReference type="Pfam" id="PF00999">
    <property type="entry name" value="Na_H_Exchanger"/>
    <property type="match status" value="1"/>
</dbReference>
<evidence type="ECO:0000256" key="7">
    <source>
        <dbReference type="ARBA" id="ARBA00023065"/>
    </source>
</evidence>